<evidence type="ECO:0000313" key="3">
    <source>
        <dbReference type="Proteomes" id="UP000502506"/>
    </source>
</evidence>
<keyword evidence="3" id="KW-1185">Reference proteome</keyword>
<feature type="compositionally biased region" description="Low complexity" evidence="1">
    <location>
        <begin position="43"/>
        <end position="54"/>
    </location>
</feature>
<dbReference type="KEGG" id="vg:80533800"/>
<dbReference type="GeneID" id="80533800"/>
<protein>
    <submittedName>
        <fullName evidence="2">Matrix protein</fullName>
    </submittedName>
</protein>
<organism evidence="2 3">
    <name type="scientific">Lone star tick rhabdovirus</name>
    <dbReference type="NCBI Taxonomy" id="1756186"/>
    <lineage>
        <taxon>Viruses</taxon>
        <taxon>Riboviria</taxon>
        <taxon>Orthornavirae</taxon>
        <taxon>Negarnaviricota</taxon>
        <taxon>Haploviricotina</taxon>
        <taxon>Monjiviricetes</taxon>
        <taxon>Mononegavirales</taxon>
        <taxon>Rhabdoviridae</taxon>
        <taxon>Alpharhabdovirinae</taxon>
        <taxon>Lostrhavirus</taxon>
        <taxon>Lostrhavirus lonestar</taxon>
    </lineage>
</organism>
<dbReference type="Proteomes" id="UP000502506">
    <property type="component" value="Segment"/>
</dbReference>
<proteinExistence type="predicted"/>
<evidence type="ECO:0000313" key="2">
    <source>
        <dbReference type="EMBL" id="ALO28653.1"/>
    </source>
</evidence>
<dbReference type="RefSeq" id="YP_010796344.1">
    <property type="nucleotide sequence ID" value="NC_075991.1"/>
</dbReference>
<dbReference type="EMBL" id="KU127239">
    <property type="protein sequence ID" value="ALO28653.1"/>
    <property type="molecule type" value="Viral_cRNA"/>
</dbReference>
<reference evidence="2 3" key="1">
    <citation type="submission" date="2015-11" db="EMBL/GenBank/DDBJ databases">
        <title>Rhabdovirus in a Lone Star tick linked to Southern tick-associated rash illness patient discovered by deep sequencing.</title>
        <authorList>
            <person name="Bouquet J."/>
            <person name="Melgar M."/>
            <person name="Johnson B."/>
            <person name="Chiu C.Y."/>
        </authorList>
    </citation>
    <scope>NUCLEOTIDE SEQUENCE [LARGE SCALE GENOMIC DNA]</scope>
    <source>
        <strain evidence="2">TickAa42</strain>
    </source>
</reference>
<feature type="region of interest" description="Disordered" evidence="1">
    <location>
        <begin position="37"/>
        <end position="56"/>
    </location>
</feature>
<accession>A0A1N7TF63</accession>
<name>A0A1N7TF63_9RHAB</name>
<evidence type="ECO:0000256" key="1">
    <source>
        <dbReference type="SAM" id="MobiDB-lite"/>
    </source>
</evidence>
<sequence length="240" mass="27541">MKKTTNLIHIELDSLRVVSVIRSIMLRPIRDAWKKIKKNDEGTTAPAPSAPSTSQTLTMEHPYLEGVTVNVPPPLNPGRVITDLNLELDFKMEVVTNKVETDLARISAPLINLQWDYKGDLRYKNIWMAFAMVSAFGLEGGDPQPYGCLYKMEICRGIKIKVESSRLFETPREFKWNQYVHWLADGIHSEWTFRGQAIRTCVNYKAQEAKKGLEDWLNSMGVPARRDENKHLILIIDQEQ</sequence>